<evidence type="ECO:0000313" key="3">
    <source>
        <dbReference type="Proteomes" id="UP000076962"/>
    </source>
</evidence>
<evidence type="ECO:0000256" key="1">
    <source>
        <dbReference type="SAM" id="Coils"/>
    </source>
</evidence>
<keyword evidence="1" id="KW-0175">Coiled coil</keyword>
<comment type="caution">
    <text evidence="2">The sequence shown here is derived from an EMBL/GenBank/DDBJ whole genome shotgun (WGS) entry which is preliminary data.</text>
</comment>
<dbReference type="Proteomes" id="UP000076962">
    <property type="component" value="Unassembled WGS sequence"/>
</dbReference>
<dbReference type="AlphaFoldDB" id="A0A176RXC5"/>
<accession>A0A176RXC5</accession>
<organism evidence="2 3">
    <name type="scientific">Candidatus Thiomargarita nelsonii</name>
    <dbReference type="NCBI Taxonomy" id="1003181"/>
    <lineage>
        <taxon>Bacteria</taxon>
        <taxon>Pseudomonadati</taxon>
        <taxon>Pseudomonadota</taxon>
        <taxon>Gammaproteobacteria</taxon>
        <taxon>Thiotrichales</taxon>
        <taxon>Thiotrichaceae</taxon>
        <taxon>Thiomargarita</taxon>
    </lineage>
</organism>
<evidence type="ECO:0000313" key="2">
    <source>
        <dbReference type="EMBL" id="OAD20442.1"/>
    </source>
</evidence>
<proteinExistence type="predicted"/>
<gene>
    <name evidence="2" type="ORF">THIOM_003853</name>
</gene>
<keyword evidence="3" id="KW-1185">Reference proteome</keyword>
<reference evidence="2 3" key="1">
    <citation type="submission" date="2016-05" db="EMBL/GenBank/DDBJ databases">
        <title>Single-cell genome of chain-forming Candidatus Thiomargarita nelsonii and comparison to other large sulfur-oxidizing bacteria.</title>
        <authorList>
            <person name="Winkel M."/>
            <person name="Salman V."/>
            <person name="Woyke T."/>
            <person name="Schulz-Vogt H."/>
            <person name="Richter M."/>
            <person name="Flood B."/>
            <person name="Bailey J."/>
            <person name="Amann R."/>
            <person name="Mussmann M."/>
        </authorList>
    </citation>
    <scope>NUCLEOTIDE SEQUENCE [LARGE SCALE GENOMIC DNA]</scope>
    <source>
        <strain evidence="2 3">THI036</strain>
    </source>
</reference>
<feature type="non-terminal residue" evidence="2">
    <location>
        <position position="143"/>
    </location>
</feature>
<sequence length="143" mass="16373">MLEQIQQFTPVDDTLAAFISQDDLLGKALLYFFHEIIRKDERVEKTQAALQREGLSIEVRELQTALKTAQDNLNQAVAEQSTQLAEIAQQLQDLQQAQSAWQSRSELLTPFPAWTELLNCQLDHLLDFVTSIPEQLEKVHQEV</sequence>
<protein>
    <submittedName>
        <fullName evidence="2">Uncharacterized protein</fullName>
    </submittedName>
</protein>
<name>A0A176RXC5_9GAMM</name>
<dbReference type="EMBL" id="LUTY01002372">
    <property type="protein sequence ID" value="OAD20442.1"/>
    <property type="molecule type" value="Genomic_DNA"/>
</dbReference>
<feature type="coiled-coil region" evidence="1">
    <location>
        <begin position="52"/>
        <end position="104"/>
    </location>
</feature>